<dbReference type="PROSITE" id="PS51257">
    <property type="entry name" value="PROKAR_LIPOPROTEIN"/>
    <property type="match status" value="1"/>
</dbReference>
<comment type="caution">
    <text evidence="1">The sequence shown here is derived from an EMBL/GenBank/DDBJ whole genome shotgun (WGS) entry which is preliminary data.</text>
</comment>
<evidence type="ECO:0000313" key="1">
    <source>
        <dbReference type="EMBL" id="KAK1639215.1"/>
    </source>
</evidence>
<dbReference type="GeneID" id="85474951"/>
<protein>
    <submittedName>
        <fullName evidence="1">Uncharacterized protein</fullName>
    </submittedName>
</protein>
<feature type="non-terminal residue" evidence="1">
    <location>
        <position position="85"/>
    </location>
</feature>
<name>A0AAI9ZVY7_9PEZI</name>
<organism evidence="1 2">
    <name type="scientific">Colletotrichum phormii</name>
    <dbReference type="NCBI Taxonomy" id="359342"/>
    <lineage>
        <taxon>Eukaryota</taxon>
        <taxon>Fungi</taxon>
        <taxon>Dikarya</taxon>
        <taxon>Ascomycota</taxon>
        <taxon>Pezizomycotina</taxon>
        <taxon>Sordariomycetes</taxon>
        <taxon>Hypocreomycetidae</taxon>
        <taxon>Glomerellales</taxon>
        <taxon>Glomerellaceae</taxon>
        <taxon>Colletotrichum</taxon>
        <taxon>Colletotrichum acutatum species complex</taxon>
    </lineage>
</organism>
<dbReference type="Proteomes" id="UP001243989">
    <property type="component" value="Unassembled WGS sequence"/>
</dbReference>
<dbReference type="EMBL" id="JAHMHQ010000006">
    <property type="protein sequence ID" value="KAK1639215.1"/>
    <property type="molecule type" value="Genomic_DNA"/>
</dbReference>
<gene>
    <name evidence="1" type="ORF">BDP81DRAFT_423692</name>
</gene>
<accession>A0AAI9ZVY7</accession>
<dbReference type="AlphaFoldDB" id="A0AAI9ZVY7"/>
<reference evidence="1" key="1">
    <citation type="submission" date="2021-06" db="EMBL/GenBank/DDBJ databases">
        <title>Comparative genomics, transcriptomics and evolutionary studies reveal genomic signatures of adaptation to plant cell wall in hemibiotrophic fungi.</title>
        <authorList>
            <consortium name="DOE Joint Genome Institute"/>
            <person name="Baroncelli R."/>
            <person name="Diaz J.F."/>
            <person name="Benocci T."/>
            <person name="Peng M."/>
            <person name="Battaglia E."/>
            <person name="Haridas S."/>
            <person name="Andreopoulos W."/>
            <person name="Labutti K."/>
            <person name="Pangilinan J."/>
            <person name="Floch G.L."/>
            <person name="Makela M.R."/>
            <person name="Henrissat B."/>
            <person name="Grigoriev I.V."/>
            <person name="Crouch J.A."/>
            <person name="De Vries R.P."/>
            <person name="Sukno S.A."/>
            <person name="Thon M.R."/>
        </authorList>
    </citation>
    <scope>NUCLEOTIDE SEQUENCE</scope>
    <source>
        <strain evidence="1">CBS 102054</strain>
    </source>
</reference>
<dbReference type="RefSeq" id="XP_060447822.1">
    <property type="nucleotide sequence ID" value="XM_060590089.1"/>
</dbReference>
<sequence>MRFVICEFVNAAASVCIVACAPNPLIFSCAEGDNALFSGWQLCICMSMNADMDRRGDSLCRPRLCLVPDEGSGANADWPPPPERM</sequence>
<proteinExistence type="predicted"/>
<keyword evidence="2" id="KW-1185">Reference proteome</keyword>
<evidence type="ECO:0000313" key="2">
    <source>
        <dbReference type="Proteomes" id="UP001243989"/>
    </source>
</evidence>